<evidence type="ECO:0000313" key="5">
    <source>
        <dbReference type="Proteomes" id="UP001231587"/>
    </source>
</evidence>
<keyword evidence="1" id="KW-1133">Transmembrane helix</keyword>
<evidence type="ECO:0000313" key="3">
    <source>
        <dbReference type="EMBL" id="MDQ0336545.1"/>
    </source>
</evidence>
<evidence type="ECO:0000256" key="1">
    <source>
        <dbReference type="SAM" id="Phobius"/>
    </source>
</evidence>
<dbReference type="RefSeq" id="WP_057779604.1">
    <property type="nucleotide sequence ID" value="NZ_JAGGJQ010000009.1"/>
</dbReference>
<reference evidence="2" key="1">
    <citation type="submission" date="2021-03" db="EMBL/GenBank/DDBJ databases">
        <title>Genomic Encyclopedia of Type Strains, Phase IV (KMG-IV): sequencing the most valuable type-strain genomes for metagenomic binning, comparative biology and taxonomic classification.</title>
        <authorList>
            <person name="Goeker M."/>
        </authorList>
    </citation>
    <scope>NUCLEOTIDE SEQUENCE</scope>
    <source>
        <strain evidence="2">DSM 15523</strain>
        <strain evidence="3 5">DSM 16476</strain>
    </source>
</reference>
<evidence type="ECO:0000313" key="4">
    <source>
        <dbReference type="Proteomes" id="UP001138672"/>
    </source>
</evidence>
<dbReference type="EMBL" id="JAUSUU010000009">
    <property type="protein sequence ID" value="MDQ0336545.1"/>
    <property type="molecule type" value="Genomic_DNA"/>
</dbReference>
<accession>A0A9X0YL23</accession>
<evidence type="ECO:0000313" key="2">
    <source>
        <dbReference type="EMBL" id="MBP1841035.1"/>
    </source>
</evidence>
<feature type="transmembrane region" description="Helical" evidence="1">
    <location>
        <begin position="6"/>
        <end position="24"/>
    </location>
</feature>
<gene>
    <name evidence="2" type="ORF">J2Z56_002967</name>
    <name evidence="3" type="ORF">J2Z57_002999</name>
</gene>
<comment type="caution">
    <text evidence="2">The sequence shown here is derived from an EMBL/GenBank/DDBJ whole genome shotgun (WGS) entry which is preliminary data.</text>
</comment>
<organism evidence="2 4">
    <name type="scientific">Formosa algae</name>
    <dbReference type="NCBI Taxonomy" id="225843"/>
    <lineage>
        <taxon>Bacteria</taxon>
        <taxon>Pseudomonadati</taxon>
        <taxon>Bacteroidota</taxon>
        <taxon>Flavobacteriia</taxon>
        <taxon>Flavobacteriales</taxon>
        <taxon>Flavobacteriaceae</taxon>
        <taxon>Formosa</taxon>
    </lineage>
</organism>
<name>A0A9X0YL23_9FLAO</name>
<protein>
    <submittedName>
        <fullName evidence="2">Uncharacterized protein</fullName>
    </submittedName>
</protein>
<sequence length="161" mass="18310">MNTGTLILSVVFIIICASPFIITTQNSRKKKNAMLKALKTIAETHNATITKHEVGADFIIGLDETKNMVLFYKKTNDKITENCLDLSDYKACRILKFCKNTNAKSNSQIIETLKLEFIPKDKTTTESQFEFYDEDTNIQLSGELELINTWQPLLQQRIAAL</sequence>
<keyword evidence="1" id="KW-0812">Transmembrane</keyword>
<keyword evidence="5" id="KW-1185">Reference proteome</keyword>
<dbReference type="Proteomes" id="UP001231587">
    <property type="component" value="Unassembled WGS sequence"/>
</dbReference>
<dbReference type="OrthoDB" id="1524706at2"/>
<dbReference type="AlphaFoldDB" id="A0A9X0YL23"/>
<dbReference type="EMBL" id="JAGGJQ010000009">
    <property type="protein sequence ID" value="MBP1841035.1"/>
    <property type="molecule type" value="Genomic_DNA"/>
</dbReference>
<proteinExistence type="predicted"/>
<keyword evidence="1" id="KW-0472">Membrane</keyword>
<dbReference type="Proteomes" id="UP001138672">
    <property type="component" value="Unassembled WGS sequence"/>
</dbReference>